<sequence length="36" mass="4064">MISCGPNTKVQVTHFSTQKELINDGRRTIFQESTVP</sequence>
<protein>
    <submittedName>
        <fullName evidence="1">Uncharacterized protein</fullName>
    </submittedName>
</protein>
<accession>A0A2P2QJ26</accession>
<proteinExistence type="predicted"/>
<dbReference type="AlphaFoldDB" id="A0A2P2QJ26"/>
<dbReference type="EMBL" id="GGEC01086534">
    <property type="protein sequence ID" value="MBX67018.1"/>
    <property type="molecule type" value="Transcribed_RNA"/>
</dbReference>
<name>A0A2P2QJ26_RHIMU</name>
<evidence type="ECO:0000313" key="1">
    <source>
        <dbReference type="EMBL" id="MBX67018.1"/>
    </source>
</evidence>
<organism evidence="1">
    <name type="scientific">Rhizophora mucronata</name>
    <name type="common">Asiatic mangrove</name>
    <dbReference type="NCBI Taxonomy" id="61149"/>
    <lineage>
        <taxon>Eukaryota</taxon>
        <taxon>Viridiplantae</taxon>
        <taxon>Streptophyta</taxon>
        <taxon>Embryophyta</taxon>
        <taxon>Tracheophyta</taxon>
        <taxon>Spermatophyta</taxon>
        <taxon>Magnoliopsida</taxon>
        <taxon>eudicotyledons</taxon>
        <taxon>Gunneridae</taxon>
        <taxon>Pentapetalae</taxon>
        <taxon>rosids</taxon>
        <taxon>fabids</taxon>
        <taxon>Malpighiales</taxon>
        <taxon>Rhizophoraceae</taxon>
        <taxon>Rhizophora</taxon>
    </lineage>
</organism>
<reference evidence="1" key="1">
    <citation type="submission" date="2018-02" db="EMBL/GenBank/DDBJ databases">
        <title>Rhizophora mucronata_Transcriptome.</title>
        <authorList>
            <person name="Meera S.P."/>
            <person name="Sreeshan A."/>
            <person name="Augustine A."/>
        </authorList>
    </citation>
    <scope>NUCLEOTIDE SEQUENCE</scope>
    <source>
        <tissue evidence="1">Leaf</tissue>
    </source>
</reference>